<organism evidence="5 6">
    <name type="scientific">Candidatus Magasanikbacteria bacterium RIFCSPHIGHO2_01_FULL_47_8</name>
    <dbReference type="NCBI Taxonomy" id="1798673"/>
    <lineage>
        <taxon>Bacteria</taxon>
        <taxon>Candidatus Magasanikiibacteriota</taxon>
    </lineage>
</organism>
<dbReference type="PRINTS" id="PR01798">
    <property type="entry name" value="SCOASYNTHASE"/>
</dbReference>
<sequence>MSILIDKNTKVLVQGITGKEGTKATKAMLEYYTDVVAGVTPKKGGQEVEGKPVFNSVKEAMAVIASEAKQSPNLSTAENQGIATSVATLPPRNDNWVSAIYVPPFAAKAAILEAIENDIPLINIIVERIPIEDIAYCLAAAKEKSIRIVGPSSLGLISPGIGRIGVVGGPLVNDIFQPGSIGIISRSGGMTNELSWQVRKAGLGQSTVVHVGGDLLMGTTYADLLSLFEKDEQTKAVVIFGEHGGGYEFEIVELIKNKGYTKPLAIYIGGRFAQMFPEGMNVGHAGAIVARGQSAEEKERALQSVGVMIAEQCEDLAKLAAPFSK</sequence>
<keyword evidence="2" id="KW-0547">Nucleotide-binding</keyword>
<comment type="caution">
    <text evidence="5">The sequence shown here is derived from an EMBL/GenBank/DDBJ whole genome shotgun (WGS) entry which is preliminary data.</text>
</comment>
<dbReference type="SUPFAM" id="SSF52210">
    <property type="entry name" value="Succinyl-CoA synthetase domains"/>
    <property type="match status" value="1"/>
</dbReference>
<dbReference type="PANTHER" id="PTHR11117:SF2">
    <property type="entry name" value="SUCCINATE--COA LIGASE [ADP_GDP-FORMING] SUBUNIT ALPHA, MITOCHONDRIAL"/>
    <property type="match status" value="1"/>
</dbReference>
<dbReference type="Gene3D" id="3.40.50.720">
    <property type="entry name" value="NAD(P)-binding Rossmann-like Domain"/>
    <property type="match status" value="1"/>
</dbReference>
<dbReference type="InterPro" id="IPR032875">
    <property type="entry name" value="Succ_CoA_lig_flav_dom"/>
</dbReference>
<dbReference type="EMBL" id="MFPU01000036">
    <property type="protein sequence ID" value="OGH69566.1"/>
    <property type="molecule type" value="Genomic_DNA"/>
</dbReference>
<dbReference type="Proteomes" id="UP000177953">
    <property type="component" value="Unassembled WGS sequence"/>
</dbReference>
<feature type="domain" description="CoA-binding" evidence="4">
    <location>
        <begin position="4"/>
        <end position="129"/>
    </location>
</feature>
<evidence type="ECO:0000313" key="5">
    <source>
        <dbReference type="EMBL" id="OGH69566.1"/>
    </source>
</evidence>
<evidence type="ECO:0000256" key="3">
    <source>
        <dbReference type="PIRSR" id="PIRSR001553-1"/>
    </source>
</evidence>
<evidence type="ECO:0000259" key="4">
    <source>
        <dbReference type="SMART" id="SM00881"/>
    </source>
</evidence>
<keyword evidence="1" id="KW-0436">Ligase</keyword>
<dbReference type="InterPro" id="IPR036291">
    <property type="entry name" value="NAD(P)-bd_dom_sf"/>
</dbReference>
<dbReference type="PIRSF" id="PIRSF001553">
    <property type="entry name" value="SucCS_alpha"/>
    <property type="match status" value="1"/>
</dbReference>
<proteinExistence type="predicted"/>
<evidence type="ECO:0000313" key="6">
    <source>
        <dbReference type="Proteomes" id="UP000177953"/>
    </source>
</evidence>
<dbReference type="GO" id="GO:0004776">
    <property type="term" value="F:succinate-CoA ligase (GDP-forming) activity"/>
    <property type="evidence" value="ECO:0007669"/>
    <property type="project" value="TreeGrafter"/>
</dbReference>
<dbReference type="GO" id="GO:0006099">
    <property type="term" value="P:tricarboxylic acid cycle"/>
    <property type="evidence" value="ECO:0007669"/>
    <property type="project" value="TreeGrafter"/>
</dbReference>
<dbReference type="AlphaFoldDB" id="A0A1F6MD60"/>
<feature type="active site" description="Tele-phosphohistidine intermediate" evidence="3">
    <location>
        <position position="284"/>
    </location>
</feature>
<evidence type="ECO:0000256" key="1">
    <source>
        <dbReference type="ARBA" id="ARBA00022598"/>
    </source>
</evidence>
<protein>
    <recommendedName>
        <fullName evidence="4">CoA-binding domain-containing protein</fullName>
    </recommendedName>
</protein>
<dbReference type="InterPro" id="IPR016102">
    <property type="entry name" value="Succinyl-CoA_synth-like"/>
</dbReference>
<name>A0A1F6MD60_9BACT</name>
<dbReference type="SUPFAM" id="SSF51735">
    <property type="entry name" value="NAD(P)-binding Rossmann-fold domains"/>
    <property type="match status" value="2"/>
</dbReference>
<dbReference type="PANTHER" id="PTHR11117">
    <property type="entry name" value="SUCCINYL-COA LIGASE SUBUNIT ALPHA"/>
    <property type="match status" value="1"/>
</dbReference>
<accession>A0A1F6MD60</accession>
<evidence type="ECO:0000256" key="2">
    <source>
        <dbReference type="ARBA" id="ARBA00022741"/>
    </source>
</evidence>
<gene>
    <name evidence="5" type="ORF">A2754_04045</name>
</gene>
<reference evidence="5 6" key="1">
    <citation type="journal article" date="2016" name="Nat. Commun.">
        <title>Thousands of microbial genomes shed light on interconnected biogeochemical processes in an aquifer system.</title>
        <authorList>
            <person name="Anantharaman K."/>
            <person name="Brown C.T."/>
            <person name="Hug L.A."/>
            <person name="Sharon I."/>
            <person name="Castelle C.J."/>
            <person name="Probst A.J."/>
            <person name="Thomas B.C."/>
            <person name="Singh A."/>
            <person name="Wilkins M.J."/>
            <person name="Karaoz U."/>
            <person name="Brodie E.L."/>
            <person name="Williams K.H."/>
            <person name="Hubbard S.S."/>
            <person name="Banfield J.F."/>
        </authorList>
    </citation>
    <scope>NUCLEOTIDE SEQUENCE [LARGE SCALE GENOMIC DNA]</scope>
</reference>
<dbReference type="GO" id="GO:0004775">
    <property type="term" value="F:succinate-CoA ligase (ADP-forming) activity"/>
    <property type="evidence" value="ECO:0007669"/>
    <property type="project" value="TreeGrafter"/>
</dbReference>
<dbReference type="GO" id="GO:0009361">
    <property type="term" value="C:succinate-CoA ligase complex (ADP-forming)"/>
    <property type="evidence" value="ECO:0007669"/>
    <property type="project" value="TreeGrafter"/>
</dbReference>
<dbReference type="GO" id="GO:0000166">
    <property type="term" value="F:nucleotide binding"/>
    <property type="evidence" value="ECO:0007669"/>
    <property type="project" value="UniProtKB-KW"/>
</dbReference>
<dbReference type="Pfam" id="PF13607">
    <property type="entry name" value="Succ_CoA_lig"/>
    <property type="match status" value="1"/>
</dbReference>
<dbReference type="Gene3D" id="3.40.50.261">
    <property type="entry name" value="Succinyl-CoA synthetase domains"/>
    <property type="match status" value="1"/>
</dbReference>
<dbReference type="InterPro" id="IPR005810">
    <property type="entry name" value="CoA_lig_alpha"/>
</dbReference>
<dbReference type="InterPro" id="IPR003781">
    <property type="entry name" value="CoA-bd"/>
</dbReference>
<dbReference type="SMART" id="SM00881">
    <property type="entry name" value="CoA_binding"/>
    <property type="match status" value="1"/>
</dbReference>
<dbReference type="Pfam" id="PF02629">
    <property type="entry name" value="CoA_binding"/>
    <property type="match status" value="1"/>
</dbReference>